<name>A0A347ZNX0_9CHLR</name>
<dbReference type="InterPro" id="IPR015422">
    <property type="entry name" value="PyrdxlP-dep_Trfase_small"/>
</dbReference>
<dbReference type="PANTHER" id="PTHR30244:SF36">
    <property type="entry name" value="3-OXO-GLUCOSE-6-PHOSPHATE:GLUTAMATE AMINOTRANSFERASE"/>
    <property type="match status" value="1"/>
</dbReference>
<dbReference type="Pfam" id="PF01041">
    <property type="entry name" value="DegT_DnrJ_EryC1"/>
    <property type="match status" value="1"/>
</dbReference>
<dbReference type="PANTHER" id="PTHR30244">
    <property type="entry name" value="TRANSAMINASE"/>
    <property type="match status" value="1"/>
</dbReference>
<evidence type="ECO:0000256" key="2">
    <source>
        <dbReference type="ARBA" id="ARBA00037999"/>
    </source>
</evidence>
<dbReference type="Gene3D" id="3.90.1150.10">
    <property type="entry name" value="Aspartate Aminotransferase, domain 1"/>
    <property type="match status" value="1"/>
</dbReference>
<evidence type="ECO:0000256" key="5">
    <source>
        <dbReference type="RuleBase" id="RU004508"/>
    </source>
</evidence>
<keyword evidence="7" id="KW-1185">Reference proteome</keyword>
<dbReference type="SUPFAM" id="SSF53383">
    <property type="entry name" value="PLP-dependent transferases"/>
    <property type="match status" value="1"/>
</dbReference>
<dbReference type="FunFam" id="3.40.640.10:FF:000089">
    <property type="entry name" value="Aminotransferase, DegT/DnrJ/EryC1/StrS family"/>
    <property type="match status" value="1"/>
</dbReference>
<protein>
    <submittedName>
        <fullName evidence="6">dTDP-4-amino-4,6-dideoxygalactose transaminase</fullName>
    </submittedName>
</protein>
<feature type="active site" description="Proton acceptor" evidence="3">
    <location>
        <position position="208"/>
    </location>
</feature>
<evidence type="ECO:0000313" key="7">
    <source>
        <dbReference type="Proteomes" id="UP000256388"/>
    </source>
</evidence>
<keyword evidence="1 4" id="KW-0663">Pyridoxal phosphate</keyword>
<evidence type="ECO:0000256" key="1">
    <source>
        <dbReference type="ARBA" id="ARBA00022898"/>
    </source>
</evidence>
<evidence type="ECO:0000313" key="6">
    <source>
        <dbReference type="EMBL" id="REG08604.1"/>
    </source>
</evidence>
<dbReference type="EMBL" id="QUMS01000002">
    <property type="protein sequence ID" value="REG08604.1"/>
    <property type="molecule type" value="Genomic_DNA"/>
</dbReference>
<dbReference type="Gene3D" id="3.40.640.10">
    <property type="entry name" value="Type I PLP-dependent aspartate aminotransferase-like (Major domain)"/>
    <property type="match status" value="1"/>
</dbReference>
<dbReference type="InterPro" id="IPR015424">
    <property type="entry name" value="PyrdxlP-dep_Trfase"/>
</dbReference>
<sequence>MTKIDLSRKIEVPSWVDALLKPTKIGSGELERQWEEIGDEVMDVLKKVMPTGKYTLGPYLKKFEEEFAEFSNSKYGIGMSSGTAALHIALEAMGVGPGDEVITVCNTYVATAFAISYCGATPVFVDIDPKTYNLTAELVEKKITSKTKAIVPVHLYGQVVDMDPIMDLAKKHNLYVLEDASHAHGAYYKGRRAGSLGHAAAFSLYPSKNMGAYGDGGVITTSDPELNEKIRMLRYVGQRVKFIHEVIGFQDRLDEIQAAMLSVKLRHLDDWNNRRRKIAAIYDEMLKDTPLQLPYVADYAHHIYYSYVTITPNAEERTNLLIHLANNDIGAFAMYPILVPMQGAYEDLNYKESDFPVGSSYATRVLNLPIFETFREDEARATAEAILAYYDRA</sequence>
<dbReference type="OrthoDB" id="9810913at2"/>
<evidence type="ECO:0000256" key="3">
    <source>
        <dbReference type="PIRSR" id="PIRSR000390-1"/>
    </source>
</evidence>
<dbReference type="AlphaFoldDB" id="A0A347ZNX0"/>
<dbReference type="GO" id="GO:0008483">
    <property type="term" value="F:transaminase activity"/>
    <property type="evidence" value="ECO:0007669"/>
    <property type="project" value="TreeGrafter"/>
</dbReference>
<gene>
    <name evidence="6" type="ORF">DFR64_1976</name>
</gene>
<organism evidence="6 7">
    <name type="scientific">Pelolinea submarina</name>
    <dbReference type="NCBI Taxonomy" id="913107"/>
    <lineage>
        <taxon>Bacteria</taxon>
        <taxon>Bacillati</taxon>
        <taxon>Chloroflexota</taxon>
        <taxon>Anaerolineae</taxon>
        <taxon>Anaerolineales</taxon>
        <taxon>Anaerolineaceae</taxon>
        <taxon>Pelolinea</taxon>
    </lineage>
</organism>
<accession>A0A347ZNX0</accession>
<feature type="modified residue" description="N6-(pyridoxal phosphate)lysine" evidence="4">
    <location>
        <position position="208"/>
    </location>
</feature>
<dbReference type="InterPro" id="IPR000653">
    <property type="entry name" value="DegT/StrS_aminotransferase"/>
</dbReference>
<dbReference type="PIRSF" id="PIRSF000390">
    <property type="entry name" value="PLP_StrS"/>
    <property type="match status" value="1"/>
</dbReference>
<dbReference type="CDD" id="cd00616">
    <property type="entry name" value="AHBA_syn"/>
    <property type="match status" value="1"/>
</dbReference>
<evidence type="ECO:0000256" key="4">
    <source>
        <dbReference type="PIRSR" id="PIRSR000390-2"/>
    </source>
</evidence>
<dbReference type="RefSeq" id="WP_116225255.1">
    <property type="nucleotide sequence ID" value="NZ_AP018437.1"/>
</dbReference>
<reference evidence="6 7" key="1">
    <citation type="submission" date="2018-08" db="EMBL/GenBank/DDBJ databases">
        <title>Genomic Encyclopedia of Type Strains, Phase IV (KMG-IV): sequencing the most valuable type-strain genomes for metagenomic binning, comparative biology and taxonomic classification.</title>
        <authorList>
            <person name="Goeker M."/>
        </authorList>
    </citation>
    <scope>NUCLEOTIDE SEQUENCE [LARGE SCALE GENOMIC DNA]</scope>
    <source>
        <strain evidence="6 7">DSM 23923</strain>
    </source>
</reference>
<dbReference type="GO" id="GO:0030170">
    <property type="term" value="F:pyridoxal phosphate binding"/>
    <property type="evidence" value="ECO:0007669"/>
    <property type="project" value="UniProtKB-ARBA"/>
</dbReference>
<comment type="similarity">
    <text evidence="2 5">Belongs to the DegT/DnrJ/EryC1 family.</text>
</comment>
<comment type="caution">
    <text evidence="6">The sequence shown here is derived from an EMBL/GenBank/DDBJ whole genome shotgun (WGS) entry which is preliminary data.</text>
</comment>
<dbReference type="GO" id="GO:0000271">
    <property type="term" value="P:polysaccharide biosynthetic process"/>
    <property type="evidence" value="ECO:0007669"/>
    <property type="project" value="TreeGrafter"/>
</dbReference>
<proteinExistence type="inferred from homology"/>
<dbReference type="InterPro" id="IPR015421">
    <property type="entry name" value="PyrdxlP-dep_Trfase_major"/>
</dbReference>
<dbReference type="Proteomes" id="UP000256388">
    <property type="component" value="Unassembled WGS sequence"/>
</dbReference>